<sequence length="467" mass="50020">MPSINVGSQIFDLVFHPKEPTIYTALLTGHVKAFSYDAQGALVPSFSLRVSKRSCRGLDLGKGADTGKVYVVGKGKAIHTIDASIGKVSETRAGAHESAINRVKCLTSWLLSTGDDDGVIKLWDPRQRDSTRSYTQHFDYITDFLWLEDKKHLVATSGDGSLSVMDVRAKTLKPIAHSEDQEDELLSIGLIAGGTKAVVGTQMGVLSIFNRSSGWGDCVDRVPGHPQSIDALCTLPDLSDIGVDTTRTVITGSSDGFVRAVQVLPTKLLGVVADHGEWPVERVAVGQAPTPEVSAASGDAKGKGKAMEDEEDVGPTNAKYWVGSVGHDESLRLTSLEAFFKEGGVDVEEGEGAAMEGSSEDSDESDEEEDGDRNVEDAGGKDSEEESEESSDSDGEGEPAAANIESKAVRVEERETGDDDGASDDSDSDGEKETKKRKRKQPKDLLAVKKKKGRNEIDLEGKFFDGL</sequence>
<name>D8Q7M1_SCHCM</name>
<dbReference type="PANTHER" id="PTHR44019">
    <property type="entry name" value="WD REPEAT-CONTAINING PROTEIN 55"/>
    <property type="match status" value="1"/>
</dbReference>
<evidence type="ECO:0000313" key="8">
    <source>
        <dbReference type="EMBL" id="EFI96448.1"/>
    </source>
</evidence>
<dbReference type="InterPro" id="IPR050505">
    <property type="entry name" value="WDR55/POC1"/>
</dbReference>
<evidence type="ECO:0000256" key="6">
    <source>
        <dbReference type="PROSITE-ProRule" id="PRU00221"/>
    </source>
</evidence>
<feature type="region of interest" description="Disordered" evidence="7">
    <location>
        <begin position="346"/>
        <end position="467"/>
    </location>
</feature>
<evidence type="ECO:0000256" key="2">
    <source>
        <dbReference type="ARBA" id="ARBA00022574"/>
    </source>
</evidence>
<dbReference type="Gene3D" id="2.130.10.10">
    <property type="entry name" value="YVTN repeat-like/Quinoprotein amine dehydrogenase"/>
    <property type="match status" value="1"/>
</dbReference>
<dbReference type="PANTHER" id="PTHR44019:SF20">
    <property type="entry name" value="WD REPEAT-CONTAINING PROTEIN 55"/>
    <property type="match status" value="1"/>
</dbReference>
<evidence type="ECO:0000313" key="9">
    <source>
        <dbReference type="Proteomes" id="UP000007431"/>
    </source>
</evidence>
<dbReference type="FunCoup" id="D8Q7M1">
    <property type="interactions" value="486"/>
</dbReference>
<feature type="compositionally biased region" description="Basic and acidic residues" evidence="7">
    <location>
        <begin position="372"/>
        <end position="382"/>
    </location>
</feature>
<keyword evidence="2 6" id="KW-0853">WD repeat</keyword>
<dbReference type="Proteomes" id="UP000007431">
    <property type="component" value="Unassembled WGS sequence"/>
</dbReference>
<gene>
    <name evidence="8" type="ORF">SCHCODRAFT_82482</name>
</gene>
<comment type="similarity">
    <text evidence="1">Belongs to the WD repeat WDR55 family.</text>
</comment>
<accession>D8Q7M1</accession>
<organism evidence="9">
    <name type="scientific">Schizophyllum commune (strain H4-8 / FGSC 9210)</name>
    <name type="common">Split gill fungus</name>
    <dbReference type="NCBI Taxonomy" id="578458"/>
    <lineage>
        <taxon>Eukaryota</taxon>
        <taxon>Fungi</taxon>
        <taxon>Dikarya</taxon>
        <taxon>Basidiomycota</taxon>
        <taxon>Agaricomycotina</taxon>
        <taxon>Agaricomycetes</taxon>
        <taxon>Agaricomycetidae</taxon>
        <taxon>Agaricales</taxon>
        <taxon>Schizophyllaceae</taxon>
        <taxon>Schizophyllum</taxon>
    </lineage>
</organism>
<dbReference type="RefSeq" id="XP_003031351.1">
    <property type="nucleotide sequence ID" value="XM_003031305.1"/>
</dbReference>
<feature type="compositionally biased region" description="Acidic residues" evidence="7">
    <location>
        <begin position="383"/>
        <end position="397"/>
    </location>
</feature>
<dbReference type="OMA" id="QAIHPTE"/>
<dbReference type="STRING" id="578458.D8Q7M1"/>
<dbReference type="InterPro" id="IPR036322">
    <property type="entry name" value="WD40_repeat_dom_sf"/>
</dbReference>
<dbReference type="SMART" id="SM00320">
    <property type="entry name" value="WD40"/>
    <property type="match status" value="3"/>
</dbReference>
<dbReference type="OrthoDB" id="2288928at2759"/>
<feature type="compositionally biased region" description="Basic and acidic residues" evidence="7">
    <location>
        <begin position="454"/>
        <end position="467"/>
    </location>
</feature>
<dbReference type="Pfam" id="PF24796">
    <property type="entry name" value="WDR55"/>
    <property type="match status" value="1"/>
</dbReference>
<dbReference type="EMBL" id="GL377307">
    <property type="protein sequence ID" value="EFI96448.1"/>
    <property type="molecule type" value="Genomic_DNA"/>
</dbReference>
<dbReference type="InterPro" id="IPR015943">
    <property type="entry name" value="WD40/YVTN_repeat-like_dom_sf"/>
</dbReference>
<keyword evidence="3" id="KW-0677">Repeat</keyword>
<feature type="repeat" description="WD" evidence="6">
    <location>
        <begin position="93"/>
        <end position="133"/>
    </location>
</feature>
<reference evidence="8 9" key="1">
    <citation type="journal article" date="2010" name="Nat. Biotechnol.">
        <title>Genome sequence of the model mushroom Schizophyllum commune.</title>
        <authorList>
            <person name="Ohm R.A."/>
            <person name="de Jong J.F."/>
            <person name="Lugones L.G."/>
            <person name="Aerts A."/>
            <person name="Kothe E."/>
            <person name="Stajich J.E."/>
            <person name="de Vries R.P."/>
            <person name="Record E."/>
            <person name="Levasseur A."/>
            <person name="Baker S.E."/>
            <person name="Bartholomew K.A."/>
            <person name="Coutinho P.M."/>
            <person name="Erdmann S."/>
            <person name="Fowler T.J."/>
            <person name="Gathman A.C."/>
            <person name="Lombard V."/>
            <person name="Henrissat B."/>
            <person name="Knabe N."/>
            <person name="Kuees U."/>
            <person name="Lilly W.W."/>
            <person name="Lindquist E."/>
            <person name="Lucas S."/>
            <person name="Magnuson J.K."/>
            <person name="Piumi F."/>
            <person name="Raudaskoski M."/>
            <person name="Salamov A."/>
            <person name="Schmutz J."/>
            <person name="Schwarze F.W.M.R."/>
            <person name="vanKuyk P.A."/>
            <person name="Horton J.S."/>
            <person name="Grigoriev I.V."/>
            <person name="Woesten H.A.B."/>
        </authorList>
    </citation>
    <scope>NUCLEOTIDE SEQUENCE [LARGE SCALE GENOMIC DNA]</scope>
    <source>
        <strain evidence="9">H4-8 / FGSC 9210</strain>
    </source>
</reference>
<dbReference type="GeneID" id="9587476"/>
<feature type="region of interest" description="Disordered" evidence="7">
    <location>
        <begin position="287"/>
        <end position="318"/>
    </location>
</feature>
<dbReference type="PROSITE" id="PS50082">
    <property type="entry name" value="WD_REPEATS_2"/>
    <property type="match status" value="1"/>
</dbReference>
<dbReference type="eggNOG" id="KOG2444">
    <property type="taxonomic scope" value="Eukaryota"/>
</dbReference>
<dbReference type="InterPro" id="IPR001680">
    <property type="entry name" value="WD40_rpt"/>
</dbReference>
<dbReference type="SUPFAM" id="SSF50978">
    <property type="entry name" value="WD40 repeat-like"/>
    <property type="match status" value="1"/>
</dbReference>
<feature type="compositionally biased region" description="Acidic residues" evidence="7">
    <location>
        <begin position="358"/>
        <end position="371"/>
    </location>
</feature>
<evidence type="ECO:0000256" key="1">
    <source>
        <dbReference type="ARBA" id="ARBA00007625"/>
    </source>
</evidence>
<dbReference type="AlphaFoldDB" id="D8Q7M1"/>
<dbReference type="HOGENOM" id="CLU_035848_2_1_1"/>
<evidence type="ECO:0000256" key="4">
    <source>
        <dbReference type="ARBA" id="ARBA00039238"/>
    </source>
</evidence>
<dbReference type="InParanoid" id="D8Q7M1"/>
<dbReference type="VEuPathDB" id="FungiDB:SCHCODRAFT_02629075"/>
<evidence type="ECO:0000256" key="5">
    <source>
        <dbReference type="ARBA" id="ARBA00039514"/>
    </source>
</evidence>
<keyword evidence="9" id="KW-1185">Reference proteome</keyword>
<feature type="compositionally biased region" description="Acidic residues" evidence="7">
    <location>
        <begin position="415"/>
        <end position="428"/>
    </location>
</feature>
<proteinExistence type="inferred from homology"/>
<evidence type="ECO:0000256" key="3">
    <source>
        <dbReference type="ARBA" id="ARBA00022737"/>
    </source>
</evidence>
<evidence type="ECO:0000256" key="7">
    <source>
        <dbReference type="SAM" id="MobiDB-lite"/>
    </source>
</evidence>
<protein>
    <recommendedName>
        <fullName evidence="4">WD repeat-containing protein JIP5</fullName>
    </recommendedName>
    <alternativeName>
        <fullName evidence="5">WD repeat-containing protein jip5</fullName>
    </alternativeName>
</protein>
<dbReference type="KEGG" id="scm:SCHCO_02629075"/>